<dbReference type="AlphaFoldDB" id="A0A1S2YH90"/>
<accession>A0A1S2YH90</accession>
<organism evidence="2 4">
    <name type="scientific">Cicer arietinum</name>
    <name type="common">Chickpea</name>
    <name type="synonym">Garbanzo</name>
    <dbReference type="NCBI Taxonomy" id="3827"/>
    <lineage>
        <taxon>Eukaryota</taxon>
        <taxon>Viridiplantae</taxon>
        <taxon>Streptophyta</taxon>
        <taxon>Embryophyta</taxon>
        <taxon>Tracheophyta</taxon>
        <taxon>Spermatophyta</taxon>
        <taxon>Magnoliopsida</taxon>
        <taxon>eudicotyledons</taxon>
        <taxon>Gunneridae</taxon>
        <taxon>Pentapetalae</taxon>
        <taxon>rosids</taxon>
        <taxon>fabids</taxon>
        <taxon>Fabales</taxon>
        <taxon>Fabaceae</taxon>
        <taxon>Papilionoideae</taxon>
        <taxon>50 kb inversion clade</taxon>
        <taxon>NPAAA clade</taxon>
        <taxon>Hologalegina</taxon>
        <taxon>IRL clade</taxon>
        <taxon>Cicereae</taxon>
        <taxon>Cicer</taxon>
    </lineage>
</organism>
<keyword evidence="2" id="KW-1185">Reference proteome</keyword>
<sequence>MIGKGSWSCKPEDPFSPCNSDSGKEQKRLASDITSMYDHCFKSSNVDSSSSELCANDTISGDKCLVEDDSVSQYSINHISQPDNELSFVDTDGWLDIDNFEDVDRMMLNYDLTFGMGSINNEDEFCWLSSSHGAEGPDDDALKSAFKFSSTQVSPLKSISDNMDLNENTEGLPIHDCDKKASSFDKNLRTEMDVDRDAVPTSLSTFDESDMKSGSIDDLMPKQKIQEQLSKQSEGKRKNSCLKGGDSDHPYAHVEQPCGGSSSGVTSEDSIHKERPNMDSESLRCVHKQTPRVLPDYSHASNYAPLLPASSGSRYQHNGYPPYASNMKSSRGHLLETAALKTNAKREKLYLCNDAKLTSRGFKSENMQNPTPFESPGSAQKVGCQFENANESHSEVGDISIGFSPEVESSNVPESSSISSALDEISLEAASFHQLQQVLDQLDVKIKLCIRDSLYRLAKSADQRNNDPNASGIIGDDVEACKGVTTQDTNRCTGFINMETNTNPIDRSIAHLLFHRPSDPSMLPLSDILPFKSSYMIHGSGTNPPIFAEKQICQEESSGGVET</sequence>
<evidence type="ECO:0000256" key="1">
    <source>
        <dbReference type="SAM" id="MobiDB-lite"/>
    </source>
</evidence>
<dbReference type="RefSeq" id="XP_004504783.1">
    <property type="nucleotide sequence ID" value="XM_004504726.3"/>
</dbReference>
<evidence type="ECO:0000313" key="4">
    <source>
        <dbReference type="RefSeq" id="XP_004504784.1"/>
    </source>
</evidence>
<gene>
    <name evidence="3 4 5" type="primary">LOC101493111</name>
</gene>
<dbReference type="PANTHER" id="PTHR33334:SF8">
    <property type="entry name" value="PROTEIN LNK1"/>
    <property type="match status" value="1"/>
</dbReference>
<evidence type="ECO:0000313" key="2">
    <source>
        <dbReference type="Proteomes" id="UP000087171"/>
    </source>
</evidence>
<dbReference type="Proteomes" id="UP000087171">
    <property type="component" value="Chromosome Ca6"/>
</dbReference>
<dbReference type="RefSeq" id="XP_004504784.1">
    <property type="nucleotide sequence ID" value="XM_004504727.3"/>
</dbReference>
<reference evidence="3 4" key="2">
    <citation type="submission" date="2025-04" db="UniProtKB">
        <authorList>
            <consortium name="RefSeq"/>
        </authorList>
    </citation>
    <scope>IDENTIFICATION</scope>
    <source>
        <tissue evidence="3 4">Etiolated seedlings</tissue>
    </source>
</reference>
<evidence type="ECO:0000313" key="5">
    <source>
        <dbReference type="RefSeq" id="XP_012572468.1"/>
    </source>
</evidence>
<evidence type="ECO:0000313" key="3">
    <source>
        <dbReference type="RefSeq" id="XP_004504783.1"/>
    </source>
</evidence>
<dbReference type="PaxDb" id="3827-XP_004504783.1"/>
<feature type="compositionally biased region" description="Basic and acidic residues" evidence="1">
    <location>
        <begin position="269"/>
        <end position="283"/>
    </location>
</feature>
<feature type="compositionally biased region" description="Polar residues" evidence="1">
    <location>
        <begin position="259"/>
        <end position="268"/>
    </location>
</feature>
<dbReference type="RefSeq" id="XP_073226359.1">
    <property type="nucleotide sequence ID" value="XM_073370258.1"/>
</dbReference>
<feature type="region of interest" description="Disordered" evidence="1">
    <location>
        <begin position="191"/>
        <end position="283"/>
    </location>
</feature>
<dbReference type="STRING" id="3827.A0A1S2YH90"/>
<dbReference type="OrthoDB" id="618331at2759"/>
<name>A0A1S2YH90_CICAR</name>
<proteinExistence type="predicted"/>
<dbReference type="RefSeq" id="XP_012572468.1">
    <property type="nucleotide sequence ID" value="XM_012717014.2"/>
</dbReference>
<dbReference type="PANTHER" id="PTHR33334">
    <property type="entry name" value="PROTEIN LNK1"/>
    <property type="match status" value="1"/>
</dbReference>
<protein>
    <submittedName>
        <fullName evidence="3 4">Protein LNK1</fullName>
    </submittedName>
</protein>
<dbReference type="eggNOG" id="ENOG502QY4B">
    <property type="taxonomic scope" value="Eukaryota"/>
</dbReference>
<dbReference type="InterPro" id="IPR039928">
    <property type="entry name" value="LNK"/>
</dbReference>
<dbReference type="KEGG" id="cam:101493111"/>
<dbReference type="GO" id="GO:0006355">
    <property type="term" value="P:regulation of DNA-templated transcription"/>
    <property type="evidence" value="ECO:0007669"/>
    <property type="project" value="InterPro"/>
</dbReference>
<dbReference type="GO" id="GO:0007623">
    <property type="term" value="P:circadian rhythm"/>
    <property type="evidence" value="ECO:0007669"/>
    <property type="project" value="InterPro"/>
</dbReference>
<reference evidence="2" key="1">
    <citation type="journal article" date="2013" name="Nat. Biotechnol.">
        <title>Draft genome sequence of chickpea (Cicer arietinum) provides a resource for trait improvement.</title>
        <authorList>
            <person name="Varshney R.K."/>
            <person name="Song C."/>
            <person name="Saxena R.K."/>
            <person name="Azam S."/>
            <person name="Yu S."/>
            <person name="Sharpe A.G."/>
            <person name="Cannon S."/>
            <person name="Baek J."/>
            <person name="Rosen B.D."/>
            <person name="Tar'an B."/>
            <person name="Millan T."/>
            <person name="Zhang X."/>
            <person name="Ramsay L.D."/>
            <person name="Iwata A."/>
            <person name="Wang Y."/>
            <person name="Nelson W."/>
            <person name="Farmer A.D."/>
            <person name="Gaur P.M."/>
            <person name="Soderlund C."/>
            <person name="Penmetsa R.V."/>
            <person name="Xu C."/>
            <person name="Bharti A.K."/>
            <person name="He W."/>
            <person name="Winter P."/>
            <person name="Zhao S."/>
            <person name="Hane J.K."/>
            <person name="Carrasquilla-Garcia N."/>
            <person name="Condie J.A."/>
            <person name="Upadhyaya H.D."/>
            <person name="Luo M.C."/>
            <person name="Thudi M."/>
            <person name="Gowda C.L."/>
            <person name="Singh N.P."/>
            <person name="Lichtenzveig J."/>
            <person name="Gali K.K."/>
            <person name="Rubio J."/>
            <person name="Nadarajan N."/>
            <person name="Dolezel J."/>
            <person name="Bansal K.C."/>
            <person name="Xu X."/>
            <person name="Edwards D."/>
            <person name="Zhang G."/>
            <person name="Kahl G."/>
            <person name="Gil J."/>
            <person name="Singh K.B."/>
            <person name="Datta S.K."/>
            <person name="Jackson S.A."/>
            <person name="Wang J."/>
            <person name="Cook D.R."/>
        </authorList>
    </citation>
    <scope>NUCLEOTIDE SEQUENCE [LARGE SCALE GENOMIC DNA]</scope>
    <source>
        <strain evidence="2">cv. CDC Frontier</strain>
    </source>
</reference>
<dbReference type="GeneID" id="101493111"/>
<feature type="region of interest" description="Disordered" evidence="1">
    <location>
        <begin position="1"/>
        <end position="26"/>
    </location>
</feature>